<evidence type="ECO:0000256" key="2">
    <source>
        <dbReference type="ARBA" id="ARBA00022692"/>
    </source>
</evidence>
<dbReference type="InterPro" id="IPR052964">
    <property type="entry name" value="Sporulation_signal_mat"/>
</dbReference>
<accession>B7K056</accession>
<dbReference type="GO" id="GO:0012505">
    <property type="term" value="C:endomembrane system"/>
    <property type="evidence" value="ECO:0007669"/>
    <property type="project" value="UniProtKB-SubCell"/>
</dbReference>
<evidence type="ECO:0000256" key="3">
    <source>
        <dbReference type="ARBA" id="ARBA00022989"/>
    </source>
</evidence>
<dbReference type="SMART" id="SM00752">
    <property type="entry name" value="HTTM"/>
    <property type="match status" value="1"/>
</dbReference>
<keyword evidence="4 5" id="KW-0472">Membrane</keyword>
<dbReference type="InterPro" id="IPR011020">
    <property type="entry name" value="HTTM-like"/>
</dbReference>
<feature type="transmembrane region" description="Helical" evidence="5">
    <location>
        <begin position="93"/>
        <end position="114"/>
    </location>
</feature>
<keyword evidence="8" id="KW-1185">Reference proteome</keyword>
<protein>
    <submittedName>
        <fullName evidence="7">HTTM domain protein</fullName>
    </submittedName>
</protein>
<dbReference type="eggNOG" id="COG3011">
    <property type="taxonomic scope" value="Bacteria"/>
</dbReference>
<reference evidence="8" key="1">
    <citation type="journal article" date="2011" name="MBio">
        <title>Novel metabolic attributes of the genus Cyanothece, comprising a group of unicellular nitrogen-fixing Cyanobacteria.</title>
        <authorList>
            <person name="Bandyopadhyay A."/>
            <person name="Elvitigala T."/>
            <person name="Welsh E."/>
            <person name="Stockel J."/>
            <person name="Liberton M."/>
            <person name="Min H."/>
            <person name="Sherman L.A."/>
            <person name="Pakrasi H.B."/>
        </authorList>
    </citation>
    <scope>NUCLEOTIDE SEQUENCE [LARGE SCALE GENOMIC DNA]</scope>
    <source>
        <strain evidence="8">PCC 8801</strain>
    </source>
</reference>
<evidence type="ECO:0000256" key="4">
    <source>
        <dbReference type="ARBA" id="ARBA00023136"/>
    </source>
</evidence>
<dbReference type="HOGENOM" id="CLU_022162_0_0_3"/>
<feature type="transmembrane region" description="Helical" evidence="5">
    <location>
        <begin position="135"/>
        <end position="158"/>
    </location>
</feature>
<feature type="domain" description="HTTM-like" evidence="6">
    <location>
        <begin position="29"/>
        <end position="304"/>
    </location>
</feature>
<dbReference type="PANTHER" id="PTHR39535:SF2">
    <property type="entry name" value="HTTM DOMAIN-CONTAINING PROTEIN"/>
    <property type="match status" value="1"/>
</dbReference>
<feature type="transmembrane region" description="Helical" evidence="5">
    <location>
        <begin position="178"/>
        <end position="200"/>
    </location>
</feature>
<organism evidence="7 8">
    <name type="scientific">Rippkaea orientalis (strain PCC 8801 / RF-1)</name>
    <name type="common">Cyanothece sp. (strain PCC 8801)</name>
    <dbReference type="NCBI Taxonomy" id="41431"/>
    <lineage>
        <taxon>Bacteria</taxon>
        <taxon>Bacillati</taxon>
        <taxon>Cyanobacteriota</taxon>
        <taxon>Cyanophyceae</taxon>
        <taxon>Oscillatoriophycideae</taxon>
        <taxon>Chroococcales</taxon>
        <taxon>Aphanothecaceae</taxon>
        <taxon>Rippkaea</taxon>
        <taxon>Rippkaea orientalis</taxon>
    </lineage>
</organism>
<evidence type="ECO:0000256" key="1">
    <source>
        <dbReference type="ARBA" id="ARBA00004127"/>
    </source>
</evidence>
<evidence type="ECO:0000313" key="8">
    <source>
        <dbReference type="Proteomes" id="UP000008204"/>
    </source>
</evidence>
<evidence type="ECO:0000313" key="7">
    <source>
        <dbReference type="EMBL" id="ACK66203.1"/>
    </source>
</evidence>
<evidence type="ECO:0000259" key="6">
    <source>
        <dbReference type="SMART" id="SM00752"/>
    </source>
</evidence>
<dbReference type="Proteomes" id="UP000008204">
    <property type="component" value="Chromosome"/>
</dbReference>
<feature type="transmembrane region" description="Helical" evidence="5">
    <location>
        <begin position="236"/>
        <end position="256"/>
    </location>
</feature>
<keyword evidence="3 5" id="KW-1133">Transmembrane helix</keyword>
<feature type="transmembrane region" description="Helical" evidence="5">
    <location>
        <begin position="439"/>
        <end position="457"/>
    </location>
</feature>
<gene>
    <name evidence="7" type="ordered locus">PCC8801_2175</name>
</gene>
<dbReference type="OrthoDB" id="128729at2"/>
<sequence>MNKKFNFHYFYKNNLRLFKRFNFIKPQELLGLDLRSLALFRIALGLLIILDLINRAQDLKAHYTESGVFRLAALTNEFSDRWFWSLHFINSSVIFQGILFLIAGLFALALLIGYRTRLVTIISWLFLISLQNRNSMILSAADAELLLLLFWGIFLPLGAYYSVDHALNSSTKILPIKIFSGATIALILQICFIYWFAAFLKMGSEPWEQGFAVYNSLSADYIITPLGAFLRNFPNLLMVFTFVTVWLELLAPFLLFIPLKNSFFRYLAAFLFISLHLSFAMVFRLGLFPLIGVTAWLALLPSELWDYLSNKFKNPQSQQVIIYYDHQDKSSQKLLCLLRTFFVLSEIPLIPIPNNSATLQLLHSDNSWMVVNQEKNQYYGSKAIIYLARFSPFSKILVPLLKWYPLQWIGRKFFKDNRFIHTFVTPKLKFCPIKVESSWLLNCISLFLIFVVLLWNIRSLNPSKIELPKPIKEIVYALNLTQKWDMFSKPTNSTEWYVIPGQLKDGTKIDVFRDGKPIKWQKPDLKSAAFKNMRWRKYLTRLDGDKYEKHRLYYGKYLCRRWNSQHQGNQQLETFKIYYLSQKTNANGQSSKIKRNLLWEHTCFK</sequence>
<proteinExistence type="predicted"/>
<comment type="subcellular location">
    <subcellularLocation>
        <location evidence="1">Endomembrane system</location>
        <topology evidence="1">Multi-pass membrane protein</topology>
    </subcellularLocation>
</comment>
<dbReference type="KEGG" id="cyp:PCC8801_2175"/>
<feature type="transmembrane region" description="Helical" evidence="5">
    <location>
        <begin position="287"/>
        <end position="308"/>
    </location>
</feature>
<feature type="transmembrane region" description="Helical" evidence="5">
    <location>
        <begin position="29"/>
        <end position="50"/>
    </location>
</feature>
<dbReference type="STRING" id="41431.PCC8801_2175"/>
<keyword evidence="2 5" id="KW-0812">Transmembrane</keyword>
<dbReference type="PANTHER" id="PTHR39535">
    <property type="entry name" value="SPORULATION-DELAYING PROTEIN SDPB"/>
    <property type="match status" value="1"/>
</dbReference>
<dbReference type="EMBL" id="CP001287">
    <property type="protein sequence ID" value="ACK66203.1"/>
    <property type="molecule type" value="Genomic_DNA"/>
</dbReference>
<name>B7K056_RIPO1</name>
<dbReference type="RefSeq" id="WP_012595471.1">
    <property type="nucleotide sequence ID" value="NC_011726.1"/>
</dbReference>
<evidence type="ECO:0000256" key="5">
    <source>
        <dbReference type="SAM" id="Phobius"/>
    </source>
</evidence>
<dbReference type="AlphaFoldDB" id="B7K056"/>